<dbReference type="PIRSF" id="PIRSF001123">
    <property type="entry name" value="PepA_GA"/>
    <property type="match status" value="1"/>
</dbReference>
<feature type="binding site" evidence="8">
    <location>
        <position position="319"/>
    </location>
    <ligand>
        <name>Zn(2+)</name>
        <dbReference type="ChEBI" id="CHEBI:29105"/>
        <label>2</label>
    </ligand>
</feature>
<comment type="caution">
    <text evidence="9">The sequence shown here is derived from an EMBL/GenBank/DDBJ whole genome shotgun (WGS) entry which is preliminary data.</text>
</comment>
<dbReference type="Pfam" id="PF05343">
    <property type="entry name" value="Peptidase_M42"/>
    <property type="match status" value="1"/>
</dbReference>
<dbReference type="AlphaFoldDB" id="A0A7C2K1N6"/>
<dbReference type="SUPFAM" id="SSF53187">
    <property type="entry name" value="Zn-dependent exopeptidases"/>
    <property type="match status" value="1"/>
</dbReference>
<feature type="binding site" evidence="8">
    <location>
        <position position="177"/>
    </location>
    <ligand>
        <name>Zn(2+)</name>
        <dbReference type="ChEBI" id="CHEBI:29105"/>
        <label>2</label>
    </ligand>
</feature>
<sequence length="352" mass="37977">MDAASLAFLQDMLHTPSPSGYERPIQDVVRRFAGTFADEVHTDTHGNVTAAVNPGGSPRIMLAGHCDQIGLMVKHIDDKGFLWVHAIGGWDPMVLLGQSVQVWTKAGPLPGVIARKPIHLLTQDERKVVPEIKNLWVDLGVKNGDEARELVRIGDPITVTLGYQELRNGLAMSPAMDNKVGVWTVMTAAQRAAKRSPKAAVFAVSTVQEEIGLRGVQTSAFRIDPQLGIVVDVTHATDCPTIDENQYGRVKLGQGPVLYRGPNVNPVVFERLAKLAGEAEMDVQVNGIAVPASNDAAELQLNRSGVAVGLVCIPNRYMHSPVEMVSLDDLDRAADLIARFCASVTPACDFTP</sequence>
<gene>
    <name evidence="9" type="ORF">ENQ76_15265</name>
</gene>
<evidence type="ECO:0000313" key="9">
    <source>
        <dbReference type="EMBL" id="HEN16820.1"/>
    </source>
</evidence>
<keyword evidence="2" id="KW-0031">Aminopeptidase</keyword>
<evidence type="ECO:0000256" key="3">
    <source>
        <dbReference type="ARBA" id="ARBA00022670"/>
    </source>
</evidence>
<evidence type="ECO:0000256" key="5">
    <source>
        <dbReference type="ARBA" id="ARBA00022801"/>
    </source>
</evidence>
<dbReference type="SUPFAM" id="SSF101821">
    <property type="entry name" value="Aminopeptidase/glucanase lid domain"/>
    <property type="match status" value="1"/>
</dbReference>
<feature type="binding site" evidence="8">
    <location>
        <position position="177"/>
    </location>
    <ligand>
        <name>Zn(2+)</name>
        <dbReference type="ChEBI" id="CHEBI:29105"/>
        <label>1</label>
    </ligand>
</feature>
<dbReference type="EMBL" id="DSOK01000420">
    <property type="protein sequence ID" value="HEN16820.1"/>
    <property type="molecule type" value="Genomic_DNA"/>
</dbReference>
<name>A0A7C2K1N6_9PLAN</name>
<feature type="active site" description="Proton acceptor" evidence="7">
    <location>
        <position position="209"/>
    </location>
</feature>
<proteinExistence type="inferred from homology"/>
<evidence type="ECO:0000256" key="8">
    <source>
        <dbReference type="PIRSR" id="PIRSR001123-2"/>
    </source>
</evidence>
<feature type="binding site" evidence="8">
    <location>
        <position position="210"/>
    </location>
    <ligand>
        <name>Zn(2+)</name>
        <dbReference type="ChEBI" id="CHEBI:29105"/>
        <label>2</label>
    </ligand>
</feature>
<organism evidence="9">
    <name type="scientific">Schlesneria paludicola</name>
    <dbReference type="NCBI Taxonomy" id="360056"/>
    <lineage>
        <taxon>Bacteria</taxon>
        <taxon>Pseudomonadati</taxon>
        <taxon>Planctomycetota</taxon>
        <taxon>Planctomycetia</taxon>
        <taxon>Planctomycetales</taxon>
        <taxon>Planctomycetaceae</taxon>
        <taxon>Schlesneria</taxon>
    </lineage>
</organism>
<dbReference type="PANTHER" id="PTHR32481">
    <property type="entry name" value="AMINOPEPTIDASE"/>
    <property type="match status" value="1"/>
</dbReference>
<dbReference type="Gene3D" id="3.40.630.10">
    <property type="entry name" value="Zn peptidases"/>
    <property type="match status" value="1"/>
</dbReference>
<dbReference type="Gene3D" id="2.40.30.40">
    <property type="entry name" value="Peptidase M42, domain 2"/>
    <property type="match status" value="1"/>
</dbReference>
<protein>
    <submittedName>
        <fullName evidence="9">M42 family peptidase</fullName>
    </submittedName>
</protein>
<dbReference type="InterPro" id="IPR051464">
    <property type="entry name" value="Peptidase_M42_aminopept"/>
</dbReference>
<reference evidence="9" key="1">
    <citation type="journal article" date="2020" name="mSystems">
        <title>Genome- and Community-Level Interaction Insights into Carbon Utilization and Element Cycling Functions of Hydrothermarchaeota in Hydrothermal Sediment.</title>
        <authorList>
            <person name="Zhou Z."/>
            <person name="Liu Y."/>
            <person name="Xu W."/>
            <person name="Pan J."/>
            <person name="Luo Z.H."/>
            <person name="Li M."/>
        </authorList>
    </citation>
    <scope>NUCLEOTIDE SEQUENCE [LARGE SCALE GENOMIC DNA]</scope>
    <source>
        <strain evidence="9">SpSt-339</strain>
    </source>
</reference>
<feature type="binding site" evidence="8">
    <location>
        <position position="232"/>
    </location>
    <ligand>
        <name>Zn(2+)</name>
        <dbReference type="ChEBI" id="CHEBI:29105"/>
        <label>1</label>
    </ligand>
</feature>
<keyword evidence="5" id="KW-0378">Hydrolase</keyword>
<feature type="binding site" evidence="8">
    <location>
        <position position="65"/>
    </location>
    <ligand>
        <name>Zn(2+)</name>
        <dbReference type="ChEBI" id="CHEBI:29105"/>
        <label>1</label>
    </ligand>
</feature>
<keyword evidence="4 8" id="KW-0479">Metal-binding</keyword>
<dbReference type="InterPro" id="IPR023367">
    <property type="entry name" value="Peptidase_M42_dom2"/>
</dbReference>
<dbReference type="GO" id="GO:0004177">
    <property type="term" value="F:aminopeptidase activity"/>
    <property type="evidence" value="ECO:0007669"/>
    <property type="project" value="UniProtKB-UniRule"/>
</dbReference>
<keyword evidence="3" id="KW-0645">Protease</keyword>
<evidence type="ECO:0000256" key="2">
    <source>
        <dbReference type="ARBA" id="ARBA00022438"/>
    </source>
</evidence>
<dbReference type="InterPro" id="IPR008007">
    <property type="entry name" value="Peptidase_M42"/>
</dbReference>
<accession>A0A7C2K1N6</accession>
<dbReference type="GO" id="GO:0006508">
    <property type="term" value="P:proteolysis"/>
    <property type="evidence" value="ECO:0007669"/>
    <property type="project" value="UniProtKB-KW"/>
</dbReference>
<evidence type="ECO:0000256" key="4">
    <source>
        <dbReference type="ARBA" id="ARBA00022723"/>
    </source>
</evidence>
<evidence type="ECO:0000256" key="6">
    <source>
        <dbReference type="PIRNR" id="PIRNR001123"/>
    </source>
</evidence>
<dbReference type="GO" id="GO:0046872">
    <property type="term" value="F:metal ion binding"/>
    <property type="evidence" value="ECO:0007669"/>
    <property type="project" value="UniProtKB-UniRule"/>
</dbReference>
<evidence type="ECO:0000256" key="7">
    <source>
        <dbReference type="PIRSR" id="PIRSR001123-1"/>
    </source>
</evidence>
<dbReference type="CDD" id="cd05656">
    <property type="entry name" value="M42_Frv"/>
    <property type="match status" value="1"/>
</dbReference>
<comment type="similarity">
    <text evidence="1 6">Belongs to the peptidase M42 family.</text>
</comment>
<dbReference type="PANTHER" id="PTHR32481:SF20">
    <property type="entry name" value="AMINOPEPTIDASE YSDC"/>
    <property type="match status" value="1"/>
</dbReference>
<comment type="cofactor">
    <cofactor evidence="8">
        <name>a divalent metal cation</name>
        <dbReference type="ChEBI" id="CHEBI:60240"/>
    </cofactor>
    <text evidence="8">Binds 2 divalent metal cations per subunit.</text>
</comment>
<evidence type="ECO:0000256" key="1">
    <source>
        <dbReference type="ARBA" id="ARBA00006272"/>
    </source>
</evidence>